<keyword evidence="4" id="KW-1185">Reference proteome</keyword>
<organism evidence="3 4">
    <name type="scientific">Salix purpurea</name>
    <name type="common">Purple osier willow</name>
    <dbReference type="NCBI Taxonomy" id="77065"/>
    <lineage>
        <taxon>Eukaryota</taxon>
        <taxon>Viridiplantae</taxon>
        <taxon>Streptophyta</taxon>
        <taxon>Embryophyta</taxon>
        <taxon>Tracheophyta</taxon>
        <taxon>Spermatophyta</taxon>
        <taxon>Magnoliopsida</taxon>
        <taxon>eudicotyledons</taxon>
        <taxon>Gunneridae</taxon>
        <taxon>Pentapetalae</taxon>
        <taxon>rosids</taxon>
        <taxon>fabids</taxon>
        <taxon>Malpighiales</taxon>
        <taxon>Salicaceae</taxon>
        <taxon>Saliceae</taxon>
        <taxon>Salix</taxon>
    </lineage>
</organism>
<dbReference type="AlphaFoldDB" id="A0A9Q0TWR6"/>
<sequence length="268" mass="30559">MNVLQTCKSKAVRQFTFGVLTGATAAWAATWKLSWFARANISGGAAILLGFWRFSKSLDSGVDHILAMDGSRMQKELANIMVNKYQDDPWTMQHLNRRFYSEKVFDDSNLHRPIIRLQYRNSSGDNVANGQRDLMTVILTMPPTVTLISKGLMWSPRKFLTIVFDTQSSRVLSLDLNEALPWKRRTVGTQIPINKQLHLLQMNLGAEVMEDPLESIFGFMAPVEEIHHLGTSGTSARVLNRSHKRSHRRRMRHQEASLNTENLQPQQI</sequence>
<feature type="region of interest" description="Disordered" evidence="1">
    <location>
        <begin position="241"/>
        <end position="268"/>
    </location>
</feature>
<dbReference type="OrthoDB" id="1899410at2759"/>
<comment type="caution">
    <text evidence="3">The sequence shown here is derived from an EMBL/GenBank/DDBJ whole genome shotgun (WGS) entry which is preliminary data.</text>
</comment>
<dbReference type="EMBL" id="JAPFFK010000014">
    <property type="protein sequence ID" value="KAJ6719165.1"/>
    <property type="molecule type" value="Genomic_DNA"/>
</dbReference>
<reference evidence="3" key="2">
    <citation type="journal article" date="2023" name="Int. J. Mol. Sci.">
        <title>De Novo Assembly and Annotation of 11 Diverse Shrub Willow (Salix) Genomes Reveals Novel Gene Organization in Sex-Linked Regions.</title>
        <authorList>
            <person name="Hyden B."/>
            <person name="Feng K."/>
            <person name="Yates T.B."/>
            <person name="Jawdy S."/>
            <person name="Cereghino C."/>
            <person name="Smart L.B."/>
            <person name="Muchero W."/>
        </authorList>
    </citation>
    <scope>NUCLEOTIDE SEQUENCE</scope>
    <source>
        <tissue evidence="3">Shoot tip</tissue>
    </source>
</reference>
<proteinExistence type="predicted"/>
<name>A0A9Q0TWR6_SALPP</name>
<accession>A0A9Q0TWR6</accession>
<feature type="compositionally biased region" description="Basic residues" evidence="1">
    <location>
        <begin position="241"/>
        <end position="252"/>
    </location>
</feature>
<keyword evidence="2" id="KW-1133">Transmembrane helix</keyword>
<keyword evidence="2" id="KW-0812">Transmembrane</keyword>
<protein>
    <submittedName>
        <fullName evidence="3">Uncharacterized protein</fullName>
    </submittedName>
</protein>
<evidence type="ECO:0000256" key="2">
    <source>
        <dbReference type="SAM" id="Phobius"/>
    </source>
</evidence>
<dbReference type="PANTHER" id="PTHR35986">
    <property type="entry name" value="EXPRESSED PROTEIN"/>
    <property type="match status" value="1"/>
</dbReference>
<feature type="transmembrane region" description="Helical" evidence="2">
    <location>
        <begin position="12"/>
        <end position="29"/>
    </location>
</feature>
<feature type="compositionally biased region" description="Polar residues" evidence="1">
    <location>
        <begin position="256"/>
        <end position="268"/>
    </location>
</feature>
<reference evidence="3" key="1">
    <citation type="submission" date="2022-11" db="EMBL/GenBank/DDBJ databases">
        <authorList>
            <person name="Hyden B.L."/>
            <person name="Feng K."/>
            <person name="Yates T."/>
            <person name="Jawdy S."/>
            <person name="Smart L.B."/>
            <person name="Muchero W."/>
        </authorList>
    </citation>
    <scope>NUCLEOTIDE SEQUENCE</scope>
    <source>
        <tissue evidence="3">Shoot tip</tissue>
    </source>
</reference>
<keyword evidence="2" id="KW-0472">Membrane</keyword>
<evidence type="ECO:0000313" key="4">
    <source>
        <dbReference type="Proteomes" id="UP001151532"/>
    </source>
</evidence>
<evidence type="ECO:0000256" key="1">
    <source>
        <dbReference type="SAM" id="MobiDB-lite"/>
    </source>
</evidence>
<dbReference type="Proteomes" id="UP001151532">
    <property type="component" value="Chromosome 10"/>
</dbReference>
<gene>
    <name evidence="3" type="ORF">OIU79_006928</name>
</gene>
<evidence type="ECO:0000313" key="3">
    <source>
        <dbReference type="EMBL" id="KAJ6719165.1"/>
    </source>
</evidence>
<dbReference type="PANTHER" id="PTHR35986:SF1">
    <property type="entry name" value="OS10G0430800 PROTEIN"/>
    <property type="match status" value="1"/>
</dbReference>